<dbReference type="EMBL" id="QFQB01000129">
    <property type="protein sequence ID" value="PZQ43801.1"/>
    <property type="molecule type" value="Genomic_DNA"/>
</dbReference>
<gene>
    <name evidence="3" type="ORF">DI551_11430</name>
</gene>
<dbReference type="InterPro" id="IPR029068">
    <property type="entry name" value="Glyas_Bleomycin-R_OHBP_Dase"/>
</dbReference>
<dbReference type="InterPro" id="IPR037523">
    <property type="entry name" value="VOC_core"/>
</dbReference>
<dbReference type="PROSITE" id="PS00934">
    <property type="entry name" value="GLYOXALASE_I_1"/>
    <property type="match status" value="1"/>
</dbReference>
<keyword evidence="1" id="KW-0479">Metal-binding</keyword>
<dbReference type="AlphaFoldDB" id="A0A2W5MRB2"/>
<protein>
    <submittedName>
        <fullName evidence="3">Lactoylglutathione lyase</fullName>
    </submittedName>
</protein>
<reference evidence="3 4" key="1">
    <citation type="submission" date="2017-08" db="EMBL/GenBank/DDBJ databases">
        <title>Infants hospitalized years apart are colonized by the same room-sourced microbial strains.</title>
        <authorList>
            <person name="Brooks B."/>
            <person name="Olm M.R."/>
            <person name="Firek B.A."/>
            <person name="Baker R."/>
            <person name="Thomas B.C."/>
            <person name="Morowitz M.J."/>
            <person name="Banfield J.F."/>
        </authorList>
    </citation>
    <scope>NUCLEOTIDE SEQUENCE [LARGE SCALE GENOMIC DNA]</scope>
    <source>
        <strain evidence="3">S2_005_002_R2_29</strain>
    </source>
</reference>
<feature type="domain" description="VOC" evidence="2">
    <location>
        <begin position="2"/>
        <end position="127"/>
    </location>
</feature>
<name>A0A2W5MRB2_9BACT</name>
<dbReference type="GO" id="GO:0004462">
    <property type="term" value="F:lactoylglutathione lyase activity"/>
    <property type="evidence" value="ECO:0007669"/>
    <property type="project" value="InterPro"/>
</dbReference>
<dbReference type="Pfam" id="PF00903">
    <property type="entry name" value="Glyoxalase"/>
    <property type="match status" value="1"/>
</dbReference>
<accession>A0A2W5MRB2</accession>
<evidence type="ECO:0000313" key="3">
    <source>
        <dbReference type="EMBL" id="PZQ43801.1"/>
    </source>
</evidence>
<dbReference type="GO" id="GO:0046872">
    <property type="term" value="F:metal ion binding"/>
    <property type="evidence" value="ECO:0007669"/>
    <property type="project" value="UniProtKB-KW"/>
</dbReference>
<dbReference type="SUPFAM" id="SSF54593">
    <property type="entry name" value="Glyoxalase/Bleomycin resistance protein/Dihydroxybiphenyl dioxygenase"/>
    <property type="match status" value="1"/>
</dbReference>
<evidence type="ECO:0000256" key="1">
    <source>
        <dbReference type="ARBA" id="ARBA00022723"/>
    </source>
</evidence>
<comment type="caution">
    <text evidence="3">The sequence shown here is derived from an EMBL/GenBank/DDBJ whole genome shotgun (WGS) entry which is preliminary data.</text>
</comment>
<dbReference type="InterPro" id="IPR018146">
    <property type="entry name" value="Glyoxalase_1_CS"/>
</dbReference>
<dbReference type="PANTHER" id="PTHR10374">
    <property type="entry name" value="LACTOYLGLUTATHIONE LYASE GLYOXALASE I"/>
    <property type="match status" value="1"/>
</dbReference>
<organism evidence="3 4">
    <name type="scientific">Micavibrio aeruginosavorus</name>
    <dbReference type="NCBI Taxonomy" id="349221"/>
    <lineage>
        <taxon>Bacteria</taxon>
        <taxon>Pseudomonadati</taxon>
        <taxon>Bdellovibrionota</taxon>
        <taxon>Bdellovibrionia</taxon>
        <taxon>Bdellovibrionales</taxon>
        <taxon>Pseudobdellovibrionaceae</taxon>
        <taxon>Micavibrio</taxon>
    </lineage>
</organism>
<dbReference type="Gene3D" id="3.10.180.10">
    <property type="entry name" value="2,3-Dihydroxybiphenyl 1,2-Dioxygenase, domain 1"/>
    <property type="match status" value="1"/>
</dbReference>
<dbReference type="InterPro" id="IPR004360">
    <property type="entry name" value="Glyas_Fos-R_dOase_dom"/>
</dbReference>
<proteinExistence type="predicted"/>
<dbReference type="PANTHER" id="PTHR10374:SF30">
    <property type="entry name" value="LACTOYLGLUTATHIONE LYASE"/>
    <property type="match status" value="1"/>
</dbReference>
<evidence type="ECO:0000313" key="4">
    <source>
        <dbReference type="Proteomes" id="UP000249417"/>
    </source>
</evidence>
<sequence length="146" mass="16767">MQYLHTMVRVRDLEQSLDFYCNKFGLIETRRTENEKGRFTLVFLAAPDDITQAKSTQAPLLELTYNWDPEDYKGGRNFGHLAYRVDNIYETCTSLQSAGITINRPPRDGYMAFIRSPDNISIELLQKGEPLSPAEPWASMPNTGEW</sequence>
<evidence type="ECO:0000259" key="2">
    <source>
        <dbReference type="PROSITE" id="PS51819"/>
    </source>
</evidence>
<keyword evidence="3" id="KW-0456">Lyase</keyword>
<dbReference type="PROSITE" id="PS51819">
    <property type="entry name" value="VOC"/>
    <property type="match status" value="1"/>
</dbReference>
<dbReference type="Proteomes" id="UP000249417">
    <property type="component" value="Unassembled WGS sequence"/>
</dbReference>